<dbReference type="EMBL" id="MZZM01000012">
    <property type="protein sequence ID" value="ORJ62771.1"/>
    <property type="molecule type" value="Genomic_DNA"/>
</dbReference>
<protein>
    <submittedName>
        <fullName evidence="1">Uncharacterized protein</fullName>
    </submittedName>
</protein>
<dbReference type="Proteomes" id="UP000193040">
    <property type="component" value="Unassembled WGS sequence"/>
</dbReference>
<reference evidence="1 2" key="1">
    <citation type="submission" date="2017-03" db="EMBL/GenBank/DDBJ databases">
        <title>Genomic insights into Mycobacterium simiae human colonization.</title>
        <authorList>
            <person name="Steffani J.L."/>
            <person name="Brunck M.E."/>
            <person name="Cruz E."/>
            <person name="Montiel R."/>
            <person name="Barona F."/>
        </authorList>
    </citation>
    <scope>NUCLEOTIDE SEQUENCE [LARGE SCALE GENOMIC DNA]</scope>
    <source>
        <strain evidence="1 2">MsiGto</strain>
    </source>
</reference>
<name>A0A1X0YC34_MYCSI</name>
<comment type="caution">
    <text evidence="1">The sequence shown here is derived from an EMBL/GenBank/DDBJ whole genome shotgun (WGS) entry which is preliminary data.</text>
</comment>
<accession>A0A1X0YC34</accession>
<proteinExistence type="predicted"/>
<sequence>MEATLRNYAATAILGNDWPDGLGNEAGEVKHRLSPAARAFKRQAMIAAELVAAPLESVETFRGSVQRFRSHTSGDVTPA</sequence>
<dbReference type="RefSeq" id="WP_061556900.1">
    <property type="nucleotide sequence ID" value="NZ_MZZM01000012.1"/>
</dbReference>
<gene>
    <name evidence="1" type="ORF">B5M45_07050</name>
</gene>
<organism evidence="1 2">
    <name type="scientific">Mycobacterium simiae</name>
    <name type="common">Mycobacterium habana</name>
    <dbReference type="NCBI Taxonomy" id="1784"/>
    <lineage>
        <taxon>Bacteria</taxon>
        <taxon>Bacillati</taxon>
        <taxon>Actinomycetota</taxon>
        <taxon>Actinomycetes</taxon>
        <taxon>Mycobacteriales</taxon>
        <taxon>Mycobacteriaceae</taxon>
        <taxon>Mycobacterium</taxon>
        <taxon>Mycobacterium simiae complex</taxon>
    </lineage>
</organism>
<keyword evidence="2" id="KW-1185">Reference proteome</keyword>
<dbReference type="AlphaFoldDB" id="A0A1X0YC34"/>
<evidence type="ECO:0000313" key="1">
    <source>
        <dbReference type="EMBL" id="ORJ62771.1"/>
    </source>
</evidence>
<evidence type="ECO:0000313" key="2">
    <source>
        <dbReference type="Proteomes" id="UP000193040"/>
    </source>
</evidence>